<feature type="transmembrane region" description="Helical" evidence="1">
    <location>
        <begin position="31"/>
        <end position="49"/>
    </location>
</feature>
<dbReference type="AlphaFoldDB" id="A0A0L0QLD9"/>
<proteinExistence type="predicted"/>
<keyword evidence="1" id="KW-1133">Transmembrane helix</keyword>
<keyword evidence="1" id="KW-0472">Membrane</keyword>
<evidence type="ECO:0000313" key="3">
    <source>
        <dbReference type="EMBL" id="KNE19381.1"/>
    </source>
</evidence>
<evidence type="ECO:0000313" key="4">
    <source>
        <dbReference type="Proteomes" id="UP000036780"/>
    </source>
</evidence>
<evidence type="ECO:0000256" key="1">
    <source>
        <dbReference type="SAM" id="Phobius"/>
    </source>
</evidence>
<dbReference type="PATRIC" id="fig|1473.5.peg.1147"/>
<keyword evidence="4" id="KW-1185">Reference proteome</keyword>
<dbReference type="Pfam" id="PF14317">
    <property type="entry name" value="YcxB"/>
    <property type="match status" value="1"/>
</dbReference>
<name>A0A0L0QLD9_VIRPA</name>
<reference evidence="4" key="1">
    <citation type="submission" date="2015-07" db="EMBL/GenBank/DDBJ databases">
        <title>Fjat-10053 dsm26.</title>
        <authorList>
            <person name="Liu B."/>
            <person name="Wang J."/>
            <person name="Zhu Y."/>
            <person name="Liu G."/>
            <person name="Chen Q."/>
            <person name="Chen Z."/>
            <person name="Lan J."/>
            <person name="Che J."/>
            <person name="Ge C."/>
            <person name="Shi H."/>
            <person name="Pan Z."/>
            <person name="Liu X."/>
        </authorList>
    </citation>
    <scope>NUCLEOTIDE SEQUENCE [LARGE SCALE GENOMIC DNA]</scope>
    <source>
        <strain evidence="4">DSM 26</strain>
    </source>
</reference>
<sequence>MIAKFNITDKDLIAQQKNAIKTTKFHRITRIMQLIVFFLFVVYILAFSRLSTDNYMFGLILCLILTPVVWKSYEYATISRSKGILKHHKNKLGGFTLNLSDEGFTKESKNLTEKVRWDELKQLKEDEKRYFLYLTDLHAITIKKEPENMNIEEVKAYQEFIKRKVNK</sequence>
<dbReference type="GeneID" id="66871630"/>
<dbReference type="InterPro" id="IPR025588">
    <property type="entry name" value="YcxB-like_C"/>
</dbReference>
<dbReference type="OrthoDB" id="2866610at2"/>
<keyword evidence="1" id="KW-0812">Transmembrane</keyword>
<protein>
    <recommendedName>
        <fullName evidence="2">YcxB-like C-terminal domain-containing protein</fullName>
    </recommendedName>
</protein>
<feature type="transmembrane region" description="Helical" evidence="1">
    <location>
        <begin position="55"/>
        <end position="73"/>
    </location>
</feature>
<comment type="caution">
    <text evidence="3">The sequence shown here is derived from an EMBL/GenBank/DDBJ whole genome shotgun (WGS) entry which is preliminary data.</text>
</comment>
<feature type="domain" description="YcxB-like C-terminal" evidence="2">
    <location>
        <begin position="99"/>
        <end position="161"/>
    </location>
</feature>
<evidence type="ECO:0000259" key="2">
    <source>
        <dbReference type="Pfam" id="PF14317"/>
    </source>
</evidence>
<dbReference type="EMBL" id="LGTO01000007">
    <property type="protein sequence ID" value="KNE19381.1"/>
    <property type="molecule type" value="Genomic_DNA"/>
</dbReference>
<dbReference type="Proteomes" id="UP000036780">
    <property type="component" value="Unassembled WGS sequence"/>
</dbReference>
<organism evidence="3 4">
    <name type="scientific">Virgibacillus pantothenticus</name>
    <dbReference type="NCBI Taxonomy" id="1473"/>
    <lineage>
        <taxon>Bacteria</taxon>
        <taxon>Bacillati</taxon>
        <taxon>Bacillota</taxon>
        <taxon>Bacilli</taxon>
        <taxon>Bacillales</taxon>
        <taxon>Bacillaceae</taxon>
        <taxon>Virgibacillus</taxon>
    </lineage>
</organism>
<dbReference type="RefSeq" id="WP_050351911.1">
    <property type="nucleotide sequence ID" value="NZ_CP073011.1"/>
</dbReference>
<accession>A0A0L0QLD9</accession>
<gene>
    <name evidence="3" type="ORF">AFK71_12820</name>
</gene>